<gene>
    <name evidence="5" type="ORF">AD948_17230</name>
</gene>
<dbReference type="Proteomes" id="UP000075360">
    <property type="component" value="Unassembled WGS sequence"/>
</dbReference>
<name>A0A149TTZ4_9PROT</name>
<reference evidence="5 6" key="1">
    <citation type="submission" date="2015-06" db="EMBL/GenBank/DDBJ databases">
        <title>Improved classification and identification of acetic acid bacteria using matrix-assisted laser desorption/ionization time-of-flight mass spectrometry; Gluconobacter nephelii and Gluconobacter uchimurae are later heterotypic synonyms of Gluconobacter japonicus and Gluconobacter oxydans, respectively.</title>
        <authorList>
            <person name="Li L."/>
            <person name="Cleenwerck I."/>
            <person name="De Vuyst L."/>
            <person name="Vandamme P."/>
        </authorList>
    </citation>
    <scope>NUCLEOTIDE SEQUENCE [LARGE SCALE GENOMIC DNA]</scope>
    <source>
        <strain evidence="5 6">LMG 23690</strain>
    </source>
</reference>
<sequence>MCADALVGLDDAYTKAIILDWAFQGWPLICRRPYENEQKDIDAGGVAVGLPLPSVMGKKRLGFIVPSHALSSFSGASWPRSNVSRPGLTPARLNDIRLLTELGTKHGLFPEAAGSLLWEILTGLPYLSETSDFDVMWRLPASKIEDPEVLAAFLADLDQAASKLSVRLDGEVVFPNDRAVQWQELHSARPDDEVLVKTLTTVELVPVRTLTDSWGRLPA</sequence>
<dbReference type="PATRIC" id="fig|446692.4.peg.1357"/>
<evidence type="ECO:0000313" key="5">
    <source>
        <dbReference type="EMBL" id="KXV56675.1"/>
    </source>
</evidence>
<evidence type="ECO:0000259" key="4">
    <source>
        <dbReference type="Pfam" id="PF20866"/>
    </source>
</evidence>
<dbReference type="Pfam" id="PF20866">
    <property type="entry name" value="MdcG_N"/>
    <property type="match status" value="1"/>
</dbReference>
<feature type="domain" description="Phosphoribosyl-dephospho-CoA transferase MdcG N-terminal" evidence="4">
    <location>
        <begin position="9"/>
        <end position="71"/>
    </location>
</feature>
<dbReference type="InterPro" id="IPR049180">
    <property type="entry name" value="MdcG_C"/>
</dbReference>
<evidence type="ECO:0008006" key="7">
    <source>
        <dbReference type="Google" id="ProtNLM"/>
    </source>
</evidence>
<evidence type="ECO:0000256" key="1">
    <source>
        <dbReference type="ARBA" id="ARBA00022679"/>
    </source>
</evidence>
<dbReference type="NCBIfam" id="TIGR03135">
    <property type="entry name" value="malonate_mdcG"/>
    <property type="match status" value="1"/>
</dbReference>
<keyword evidence="2" id="KW-0548">Nucleotidyltransferase</keyword>
<evidence type="ECO:0000256" key="2">
    <source>
        <dbReference type="ARBA" id="ARBA00022695"/>
    </source>
</evidence>
<keyword evidence="1" id="KW-0808">Transferase</keyword>
<dbReference type="AlphaFoldDB" id="A0A149TTZ4"/>
<dbReference type="EMBL" id="LHZU01000148">
    <property type="protein sequence ID" value="KXV56675.1"/>
    <property type="molecule type" value="Genomic_DNA"/>
</dbReference>
<dbReference type="Pfam" id="PF10620">
    <property type="entry name" value="MdcG"/>
    <property type="match status" value="1"/>
</dbReference>
<protein>
    <recommendedName>
        <fullName evidence="7">Phosphoribosyl-dephospho-CoA transferase</fullName>
    </recommendedName>
</protein>
<dbReference type="InterPro" id="IPR017557">
    <property type="entry name" value="Holo-ACP_synthase"/>
</dbReference>
<comment type="caution">
    <text evidence="5">The sequence shown here is derived from an EMBL/GenBank/DDBJ whole genome shotgun (WGS) entry which is preliminary data.</text>
</comment>
<accession>A0A149TTZ4</accession>
<organism evidence="5 6">
    <name type="scientific">Acetobacter senegalensis</name>
    <dbReference type="NCBI Taxonomy" id="446692"/>
    <lineage>
        <taxon>Bacteria</taxon>
        <taxon>Pseudomonadati</taxon>
        <taxon>Pseudomonadota</taxon>
        <taxon>Alphaproteobacteria</taxon>
        <taxon>Acetobacterales</taxon>
        <taxon>Acetobacteraceae</taxon>
        <taxon>Acetobacter</taxon>
    </lineage>
</organism>
<evidence type="ECO:0000259" key="3">
    <source>
        <dbReference type="Pfam" id="PF10620"/>
    </source>
</evidence>
<evidence type="ECO:0000313" key="6">
    <source>
        <dbReference type="Proteomes" id="UP000075360"/>
    </source>
</evidence>
<proteinExistence type="predicted"/>
<dbReference type="GO" id="GO:0016779">
    <property type="term" value="F:nucleotidyltransferase activity"/>
    <property type="evidence" value="ECO:0007669"/>
    <property type="project" value="UniProtKB-KW"/>
</dbReference>
<dbReference type="InterPro" id="IPR048903">
    <property type="entry name" value="MdcG_N"/>
</dbReference>
<feature type="domain" description="Phosphoribosyl-dephospho-CoA transferase MdcG C-terminal" evidence="3">
    <location>
        <begin position="94"/>
        <end position="206"/>
    </location>
</feature>